<feature type="transmembrane region" description="Helical" evidence="1">
    <location>
        <begin position="21"/>
        <end position="40"/>
    </location>
</feature>
<sequence length="152" mass="17157">MFVFRILQSIGLIELRFDSNHLLSWVFFGSIVVVPVLIWLQVNWSLAYVIAVVESERGYETLRRSAGIWSREEEMGCFQGILLYYGLLTVLMVVCCAMFLVLVGAAKGEQWREARGDTADCAKFSDGICTDESVSCGERGVVYVLQEGRLER</sequence>
<evidence type="ECO:0000256" key="1">
    <source>
        <dbReference type="SAM" id="Phobius"/>
    </source>
</evidence>
<name>A0ABS8SD47_DATST</name>
<proteinExistence type="predicted"/>
<keyword evidence="1" id="KW-0472">Membrane</keyword>
<dbReference type="PANTHER" id="PTHR33133">
    <property type="entry name" value="OS08G0107100 PROTEIN-RELATED"/>
    <property type="match status" value="1"/>
</dbReference>
<keyword evidence="1" id="KW-0812">Transmembrane</keyword>
<reference evidence="2 3" key="1">
    <citation type="journal article" date="2021" name="BMC Genomics">
        <title>Datura genome reveals duplications of psychoactive alkaloid biosynthetic genes and high mutation rate following tissue culture.</title>
        <authorList>
            <person name="Rajewski A."/>
            <person name="Carter-House D."/>
            <person name="Stajich J."/>
            <person name="Litt A."/>
        </authorList>
    </citation>
    <scope>NUCLEOTIDE SEQUENCE [LARGE SCALE GENOMIC DNA]</scope>
    <source>
        <strain evidence="2">AR-01</strain>
    </source>
</reference>
<evidence type="ECO:0000313" key="2">
    <source>
        <dbReference type="EMBL" id="MCD7456811.1"/>
    </source>
</evidence>
<protein>
    <submittedName>
        <fullName evidence="2">Uncharacterized protein</fullName>
    </submittedName>
</protein>
<dbReference type="Proteomes" id="UP000823775">
    <property type="component" value="Unassembled WGS sequence"/>
</dbReference>
<keyword evidence="3" id="KW-1185">Reference proteome</keyword>
<keyword evidence="1" id="KW-1133">Transmembrane helix</keyword>
<accession>A0ABS8SD47</accession>
<comment type="caution">
    <text evidence="2">The sequence shown here is derived from an EMBL/GenBank/DDBJ whole genome shotgun (WGS) entry which is preliminary data.</text>
</comment>
<evidence type="ECO:0000313" key="3">
    <source>
        <dbReference type="Proteomes" id="UP000823775"/>
    </source>
</evidence>
<dbReference type="EMBL" id="JACEIK010000426">
    <property type="protein sequence ID" value="MCD7456811.1"/>
    <property type="molecule type" value="Genomic_DNA"/>
</dbReference>
<gene>
    <name evidence="2" type="ORF">HAX54_033294</name>
</gene>
<feature type="transmembrane region" description="Helical" evidence="1">
    <location>
        <begin position="82"/>
        <end position="105"/>
    </location>
</feature>
<organism evidence="2 3">
    <name type="scientific">Datura stramonium</name>
    <name type="common">Jimsonweed</name>
    <name type="synonym">Common thornapple</name>
    <dbReference type="NCBI Taxonomy" id="4076"/>
    <lineage>
        <taxon>Eukaryota</taxon>
        <taxon>Viridiplantae</taxon>
        <taxon>Streptophyta</taxon>
        <taxon>Embryophyta</taxon>
        <taxon>Tracheophyta</taxon>
        <taxon>Spermatophyta</taxon>
        <taxon>Magnoliopsida</taxon>
        <taxon>eudicotyledons</taxon>
        <taxon>Gunneridae</taxon>
        <taxon>Pentapetalae</taxon>
        <taxon>asterids</taxon>
        <taxon>lamiids</taxon>
        <taxon>Solanales</taxon>
        <taxon>Solanaceae</taxon>
        <taxon>Solanoideae</taxon>
        <taxon>Datureae</taxon>
        <taxon>Datura</taxon>
    </lineage>
</organism>
<dbReference type="PANTHER" id="PTHR33133:SF47">
    <property type="match status" value="1"/>
</dbReference>